<comment type="caution">
    <text evidence="2">Lacks conserved residue(s) required for the propagation of feature annotation.</text>
</comment>
<keyword evidence="2" id="KW-0486">Methionine biosynthesis</keyword>
<dbReference type="PANTHER" id="PTHR32268">
    <property type="entry name" value="HOMOSERINE O-ACETYLTRANSFERASE"/>
    <property type="match status" value="1"/>
</dbReference>
<protein>
    <recommendedName>
        <fullName evidence="2">Homoserine O-acetyltransferase</fullName>
        <shortName evidence="2">HAT</shortName>
        <ecNumber evidence="2">2.3.1.31</ecNumber>
    </recommendedName>
    <alternativeName>
        <fullName evidence="2">Homoserine transacetylase</fullName>
        <shortName evidence="2">HTA</shortName>
    </alternativeName>
</protein>
<gene>
    <name evidence="5" type="primary">metX</name>
    <name evidence="2" type="synonym">metXA</name>
    <name evidence="5" type="ORF">FILTAD_00529</name>
</gene>
<dbReference type="GO" id="GO:0004414">
    <property type="term" value="F:homoserine O-acetyltransferase activity"/>
    <property type="evidence" value="ECO:0007669"/>
    <property type="project" value="UniProtKB-UniRule"/>
</dbReference>
<keyword evidence="6" id="KW-1185">Reference proteome</keyword>
<dbReference type="RefSeq" id="WP_124068972.1">
    <property type="nucleotide sequence ID" value="NZ_CBCRXF010000012.1"/>
</dbReference>
<dbReference type="InterPro" id="IPR000073">
    <property type="entry name" value="AB_hydrolase_1"/>
</dbReference>
<keyword evidence="1 2" id="KW-0808">Transferase</keyword>
<dbReference type="PIRSF" id="PIRSF000443">
    <property type="entry name" value="Homoser_Ac_trans"/>
    <property type="match status" value="1"/>
</dbReference>
<evidence type="ECO:0000256" key="3">
    <source>
        <dbReference type="PIRSR" id="PIRSR000443-1"/>
    </source>
</evidence>
<reference evidence="5 6" key="1">
    <citation type="submission" date="2018-11" db="EMBL/GenBank/DDBJ databases">
        <authorList>
            <person name="Criscuolo A."/>
        </authorList>
    </citation>
    <scope>NUCLEOTIDE SEQUENCE [LARGE SCALE GENOMIC DNA]</scope>
    <source>
        <strain evidence="5">ATB-66</strain>
    </source>
</reference>
<feature type="active site" description="Nucleophile" evidence="2 3">
    <location>
        <position position="137"/>
    </location>
</feature>
<dbReference type="GO" id="GO:0009092">
    <property type="term" value="P:homoserine metabolic process"/>
    <property type="evidence" value="ECO:0007669"/>
    <property type="project" value="TreeGrafter"/>
</dbReference>
<feature type="binding site" evidence="2">
    <location>
        <position position="205"/>
    </location>
    <ligand>
        <name>substrate</name>
    </ligand>
</feature>
<dbReference type="PANTHER" id="PTHR32268:SF11">
    <property type="entry name" value="HOMOSERINE O-ACETYLTRANSFERASE"/>
    <property type="match status" value="1"/>
</dbReference>
<organism evidence="5 6">
    <name type="scientific">Filibacter tadaridae</name>
    <dbReference type="NCBI Taxonomy" id="2483811"/>
    <lineage>
        <taxon>Bacteria</taxon>
        <taxon>Bacillati</taxon>
        <taxon>Bacillota</taxon>
        <taxon>Bacilli</taxon>
        <taxon>Bacillales</taxon>
        <taxon>Caryophanaceae</taxon>
        <taxon>Filibacter</taxon>
    </lineage>
</organism>
<keyword evidence="2" id="KW-0963">Cytoplasm</keyword>
<dbReference type="EC" id="2.3.1.31" evidence="2"/>
<dbReference type="SUPFAM" id="SSF53474">
    <property type="entry name" value="alpha/beta-Hydrolases"/>
    <property type="match status" value="1"/>
</dbReference>
<evidence type="ECO:0000313" key="5">
    <source>
        <dbReference type="EMBL" id="VDC21055.1"/>
    </source>
</evidence>
<feature type="domain" description="AB hydrolase-1" evidence="4">
    <location>
        <begin position="35"/>
        <end position="327"/>
    </location>
</feature>
<feature type="active site" evidence="2 3">
    <location>
        <position position="292"/>
    </location>
</feature>
<dbReference type="Gene3D" id="3.40.50.1820">
    <property type="entry name" value="alpha/beta hydrolase"/>
    <property type="match status" value="1"/>
</dbReference>
<comment type="pathway">
    <text evidence="2">Amino-acid biosynthesis; L-methionine biosynthesis via de novo pathway; O-acetyl-L-homoserine from L-homoserine: step 1/1.</text>
</comment>
<keyword evidence="2" id="KW-0028">Amino-acid biosynthesis</keyword>
<name>A0A3P5WHZ3_9BACL</name>
<dbReference type="InterPro" id="IPR008220">
    <property type="entry name" value="HAT_MetX-like"/>
</dbReference>
<proteinExistence type="inferred from homology"/>
<comment type="catalytic activity">
    <reaction evidence="2">
        <text>L-homoserine + acetyl-CoA = O-acetyl-L-homoserine + CoA</text>
        <dbReference type="Rhea" id="RHEA:13701"/>
        <dbReference type="ChEBI" id="CHEBI:57287"/>
        <dbReference type="ChEBI" id="CHEBI:57288"/>
        <dbReference type="ChEBI" id="CHEBI:57476"/>
        <dbReference type="ChEBI" id="CHEBI:57716"/>
        <dbReference type="EC" id="2.3.1.31"/>
    </reaction>
</comment>
<comment type="subcellular location">
    <subcellularLocation>
        <location evidence="2">Cytoplasm</location>
    </subcellularLocation>
</comment>
<keyword evidence="2 5" id="KW-0012">Acyltransferase</keyword>
<comment type="subunit">
    <text evidence="2">Homodimer.</text>
</comment>
<dbReference type="NCBIfam" id="TIGR01392">
    <property type="entry name" value="homoserO_Ac_trn"/>
    <property type="match status" value="1"/>
</dbReference>
<dbReference type="GO" id="GO:0005737">
    <property type="term" value="C:cytoplasm"/>
    <property type="evidence" value="ECO:0007669"/>
    <property type="project" value="UniProtKB-SubCell"/>
</dbReference>
<dbReference type="EMBL" id="UXAV01000019">
    <property type="protein sequence ID" value="VDC21055.1"/>
    <property type="molecule type" value="Genomic_DNA"/>
</dbReference>
<accession>A0A3P5WHZ3</accession>
<dbReference type="Pfam" id="PF00561">
    <property type="entry name" value="Abhydrolase_1"/>
    <property type="match status" value="1"/>
</dbReference>
<evidence type="ECO:0000256" key="2">
    <source>
        <dbReference type="HAMAP-Rule" id="MF_00296"/>
    </source>
</evidence>
<dbReference type="HAMAP" id="MF_00296">
    <property type="entry name" value="MetX_acyltransf"/>
    <property type="match status" value="1"/>
</dbReference>
<dbReference type="GO" id="GO:0009086">
    <property type="term" value="P:methionine biosynthetic process"/>
    <property type="evidence" value="ECO:0007669"/>
    <property type="project" value="UniProtKB-UniRule"/>
</dbReference>
<dbReference type="InterPro" id="IPR029058">
    <property type="entry name" value="AB_hydrolase_fold"/>
</dbReference>
<comment type="function">
    <text evidence="2">Transfers an acetyl group from acetyl-CoA to L-homoserine, forming acetyl-L-homoserine.</text>
</comment>
<evidence type="ECO:0000256" key="1">
    <source>
        <dbReference type="ARBA" id="ARBA00022679"/>
    </source>
</evidence>
<sequence length="356" mass="38993">MGTGIVGIGNLTLESGVVVENVQLAYEKVGRQDAPTVLICHALTGNHNAVGTASHPGWWSGLVGQGKSIDTNRFSVITFNVLGGCEGSTGPLSIHSETGRPYRTSFPEVTIRDMVRAERKALTALGVDRLHTIIGGSLGGMRVLEWGILFPDDVAVLIPIAVTPALSAYGIAFNCIGLHAIENDSGFRNGNYVQPTDVKGFETARMAGMVTYRSGKLFNDRFDRTESKKGNYEIESYLHHIGKKITKKFDPNSYCTLLRAMNTHDLGRGRGGIKEATRSIKAKVIALAYTHDLIYPPENIQLFTHLIPNSTYYLINTEFGHDGFLTEYDKWGLIVKQYMEVTTCRQSTSPYSASAL</sequence>
<evidence type="ECO:0000313" key="6">
    <source>
        <dbReference type="Proteomes" id="UP000270468"/>
    </source>
</evidence>
<feature type="binding site" evidence="2">
    <location>
        <position position="322"/>
    </location>
    <ligand>
        <name>substrate</name>
    </ligand>
</feature>
<dbReference type="AlphaFoldDB" id="A0A3P5WHZ3"/>
<dbReference type="Proteomes" id="UP000270468">
    <property type="component" value="Unassembled WGS sequence"/>
</dbReference>
<comment type="similarity">
    <text evidence="2">Belongs to the AB hydrolase superfamily. MetX family.</text>
</comment>
<dbReference type="OrthoDB" id="9800754at2"/>
<feature type="active site" evidence="2 3">
    <location>
        <position position="321"/>
    </location>
</feature>
<dbReference type="NCBIfam" id="NF001209">
    <property type="entry name" value="PRK00175.1"/>
    <property type="match status" value="1"/>
</dbReference>
<dbReference type="UniPathway" id="UPA00051">
    <property type="reaction ID" value="UER00074"/>
</dbReference>
<evidence type="ECO:0000259" key="4">
    <source>
        <dbReference type="Pfam" id="PF00561"/>
    </source>
</evidence>